<sequence>MSEGKHASTASHHSNKHNKRALVICGLIVVVALVCVIAFPTTRTALLSAFGISSNNNPTEASQDSNAQDNAEVLDRTSNNTSNEVASDNQTSTNEDAGDTTPLDTSASASVVTVTTSEQITVNAPDGFVETPSYAQVASALSDIQAQNYNLSFVMLDLSSGRSMSYNADERLYPASSIKAAYCTMVMENNGGSAGMASTIEDCLVNSSNDAFHTLIDTFGLSSYGTWLEAHGAPQAGSDAYVYYYPWISANEFSAIWQEIWRYGTSEEAGGAELGSYLAQTNHTAMGDLLRNSYEVWSKPGWYPADGNGLEATVDAGVVFSDCGPYVLIVMSNASEDFDALLPLIDALNAAHGKMCGGSSVLFIR</sequence>
<dbReference type="PANTHER" id="PTHR35333">
    <property type="entry name" value="BETA-LACTAMASE"/>
    <property type="match status" value="1"/>
</dbReference>
<feature type="transmembrane region" description="Helical" evidence="2">
    <location>
        <begin position="21"/>
        <end position="39"/>
    </location>
</feature>
<feature type="domain" description="Beta-lactamase class A catalytic" evidence="3">
    <location>
        <begin position="199"/>
        <end position="331"/>
    </location>
</feature>
<dbReference type="GO" id="GO:0008800">
    <property type="term" value="F:beta-lactamase activity"/>
    <property type="evidence" value="ECO:0007669"/>
    <property type="project" value="InterPro"/>
</dbReference>
<dbReference type="GO" id="GO:0030655">
    <property type="term" value="P:beta-lactam antibiotic catabolic process"/>
    <property type="evidence" value="ECO:0007669"/>
    <property type="project" value="InterPro"/>
</dbReference>
<dbReference type="EMBL" id="DVMQ01000018">
    <property type="protein sequence ID" value="HIU24649.1"/>
    <property type="molecule type" value="Genomic_DNA"/>
</dbReference>
<dbReference type="PANTHER" id="PTHR35333:SF3">
    <property type="entry name" value="BETA-LACTAMASE-TYPE TRANSPEPTIDASE FOLD CONTAINING PROTEIN"/>
    <property type="match status" value="1"/>
</dbReference>
<accession>A0A9D1HY24</accession>
<reference evidence="4" key="1">
    <citation type="submission" date="2020-10" db="EMBL/GenBank/DDBJ databases">
        <authorList>
            <person name="Gilroy R."/>
        </authorList>
    </citation>
    <scope>NUCLEOTIDE SEQUENCE</scope>
    <source>
        <strain evidence="4">ChiHjej12B11-29160</strain>
    </source>
</reference>
<evidence type="ECO:0000313" key="5">
    <source>
        <dbReference type="Proteomes" id="UP000824078"/>
    </source>
</evidence>
<reference evidence="4" key="2">
    <citation type="journal article" date="2021" name="PeerJ">
        <title>Extensive microbial diversity within the chicken gut microbiome revealed by metagenomics and culture.</title>
        <authorList>
            <person name="Gilroy R."/>
            <person name="Ravi A."/>
            <person name="Getino M."/>
            <person name="Pursley I."/>
            <person name="Horton D.L."/>
            <person name="Alikhan N.F."/>
            <person name="Baker D."/>
            <person name="Gharbi K."/>
            <person name="Hall N."/>
            <person name="Watson M."/>
            <person name="Adriaenssens E.M."/>
            <person name="Foster-Nyarko E."/>
            <person name="Jarju S."/>
            <person name="Secka A."/>
            <person name="Antonio M."/>
            <person name="Oren A."/>
            <person name="Chaudhuri R.R."/>
            <person name="La Ragione R."/>
            <person name="Hildebrand F."/>
            <person name="Pallen M.J."/>
        </authorList>
    </citation>
    <scope>NUCLEOTIDE SEQUENCE</scope>
    <source>
        <strain evidence="4">ChiHjej12B11-29160</strain>
    </source>
</reference>
<feature type="compositionally biased region" description="Polar residues" evidence="1">
    <location>
        <begin position="78"/>
        <end position="95"/>
    </location>
</feature>
<proteinExistence type="predicted"/>
<dbReference type="Gene3D" id="3.40.710.10">
    <property type="entry name" value="DD-peptidase/beta-lactamase superfamily"/>
    <property type="match status" value="1"/>
</dbReference>
<organism evidence="4 5">
    <name type="scientific">Candidatus Coprovicinus avistercoris</name>
    <dbReference type="NCBI Taxonomy" id="2840754"/>
    <lineage>
        <taxon>Bacteria</taxon>
        <taxon>Bacillati</taxon>
        <taxon>Actinomycetota</taxon>
        <taxon>Coriobacteriia</taxon>
        <taxon>Coriobacteriales</taxon>
        <taxon>Coriobacteriaceae</taxon>
        <taxon>Coriobacteriaceae incertae sedis</taxon>
        <taxon>Candidatus Coprovicinus</taxon>
    </lineage>
</organism>
<keyword evidence="2" id="KW-0472">Membrane</keyword>
<dbReference type="Pfam" id="PF13354">
    <property type="entry name" value="Beta-lactamase2"/>
    <property type="match status" value="1"/>
</dbReference>
<comment type="caution">
    <text evidence="4">The sequence shown here is derived from an EMBL/GenBank/DDBJ whole genome shotgun (WGS) entry which is preliminary data.</text>
</comment>
<feature type="region of interest" description="Disordered" evidence="1">
    <location>
        <begin position="78"/>
        <end position="110"/>
    </location>
</feature>
<name>A0A9D1HY24_9ACTN</name>
<dbReference type="SUPFAM" id="SSF56601">
    <property type="entry name" value="beta-lactamase/transpeptidase-like"/>
    <property type="match status" value="1"/>
</dbReference>
<keyword evidence="4" id="KW-0378">Hydrolase</keyword>
<evidence type="ECO:0000256" key="2">
    <source>
        <dbReference type="SAM" id="Phobius"/>
    </source>
</evidence>
<dbReference type="AlphaFoldDB" id="A0A9D1HY24"/>
<evidence type="ECO:0000256" key="1">
    <source>
        <dbReference type="SAM" id="MobiDB-lite"/>
    </source>
</evidence>
<dbReference type="InterPro" id="IPR045155">
    <property type="entry name" value="Beta-lactam_cat"/>
</dbReference>
<evidence type="ECO:0000313" key="4">
    <source>
        <dbReference type="EMBL" id="HIU24649.1"/>
    </source>
</evidence>
<protein>
    <submittedName>
        <fullName evidence="4">Serine hydrolase</fullName>
    </submittedName>
</protein>
<gene>
    <name evidence="4" type="ORF">IAD17_06980</name>
</gene>
<keyword evidence="2" id="KW-1133">Transmembrane helix</keyword>
<dbReference type="Proteomes" id="UP000824078">
    <property type="component" value="Unassembled WGS sequence"/>
</dbReference>
<dbReference type="GO" id="GO:0046677">
    <property type="term" value="P:response to antibiotic"/>
    <property type="evidence" value="ECO:0007669"/>
    <property type="project" value="InterPro"/>
</dbReference>
<dbReference type="InterPro" id="IPR000871">
    <property type="entry name" value="Beta-lactam_class-A"/>
</dbReference>
<dbReference type="InterPro" id="IPR012338">
    <property type="entry name" value="Beta-lactam/transpept-like"/>
</dbReference>
<evidence type="ECO:0000259" key="3">
    <source>
        <dbReference type="Pfam" id="PF13354"/>
    </source>
</evidence>
<keyword evidence="2" id="KW-0812">Transmembrane</keyword>